<evidence type="ECO:0000256" key="2">
    <source>
        <dbReference type="ARBA" id="ARBA00022723"/>
    </source>
</evidence>
<proteinExistence type="inferred from homology"/>
<dbReference type="GO" id="GO:0046872">
    <property type="term" value="F:metal ion binding"/>
    <property type="evidence" value="ECO:0007669"/>
    <property type="project" value="UniProtKB-KW"/>
</dbReference>
<keyword evidence="6" id="KW-0472">Membrane</keyword>
<dbReference type="Gene3D" id="3.90.1590.10">
    <property type="entry name" value="glutathione-dependent formaldehyde- activating enzyme (gfa)"/>
    <property type="match status" value="1"/>
</dbReference>
<evidence type="ECO:0000256" key="6">
    <source>
        <dbReference type="SAM" id="Phobius"/>
    </source>
</evidence>
<comment type="similarity">
    <text evidence="1">Belongs to the Gfa family.</text>
</comment>
<organism evidence="8 9">
    <name type="scientific">Pyrenophora seminiperda CCB06</name>
    <dbReference type="NCBI Taxonomy" id="1302712"/>
    <lineage>
        <taxon>Eukaryota</taxon>
        <taxon>Fungi</taxon>
        <taxon>Dikarya</taxon>
        <taxon>Ascomycota</taxon>
        <taxon>Pezizomycotina</taxon>
        <taxon>Dothideomycetes</taxon>
        <taxon>Pleosporomycetidae</taxon>
        <taxon>Pleosporales</taxon>
        <taxon>Pleosporineae</taxon>
        <taxon>Pleosporaceae</taxon>
        <taxon>Pyrenophora</taxon>
    </lineage>
</organism>
<keyword evidence="3" id="KW-0862">Zinc</keyword>
<feature type="domain" description="CENP-V/GFA" evidence="7">
    <location>
        <begin position="5"/>
        <end position="124"/>
    </location>
</feature>
<keyword evidence="9" id="KW-1185">Reference proteome</keyword>
<evidence type="ECO:0000256" key="4">
    <source>
        <dbReference type="ARBA" id="ARBA00023239"/>
    </source>
</evidence>
<dbReference type="Pfam" id="PF04828">
    <property type="entry name" value="GFA"/>
    <property type="match status" value="1"/>
</dbReference>
<feature type="transmembrane region" description="Helical" evidence="6">
    <location>
        <begin position="347"/>
        <end position="370"/>
    </location>
</feature>
<dbReference type="PANTHER" id="PTHR33337:SF30">
    <property type="entry name" value="DUF636 DOMAIN PROTEIN (AFU_ORTHOLOGUE AFUA_1G03180)"/>
    <property type="match status" value="1"/>
</dbReference>
<dbReference type="OrthoDB" id="406544at2759"/>
<keyword evidence="6" id="KW-0812">Transmembrane</keyword>
<evidence type="ECO:0000256" key="1">
    <source>
        <dbReference type="ARBA" id="ARBA00005495"/>
    </source>
</evidence>
<keyword evidence="6" id="KW-1133">Transmembrane helix</keyword>
<evidence type="ECO:0000256" key="3">
    <source>
        <dbReference type="ARBA" id="ARBA00022833"/>
    </source>
</evidence>
<sequence>MSVMAPGGCFCGNVRYEAQGEPEAQIVCHCLDCRKISGSTYSCNGLYPGEAFKVTKGTPKEHKTKSASGSEVTSGFCGDCGSTMFRYGNTFGDKRVMGTLDDTNMLNNFKANAELFVKDKPQWVGARLELVDPGFLDQNVFFVELLNDVFVAALAVNVDQHGFDGRVAFDEDACGRQYPVTCLQAEWTSGYERAGKGHLTRPTRRLAASPPCHCLATPPSILALSSLYAKHCTLASLTTQVQYVTCQYDTEEIALVILASGVYDSYIVCLTASLYLYIRALNPPSSSMAPSPIPATVHAHMALAACLPAQAHISVRHALASLAARDEDEFHDENDNFSTRTVELDPVHYYFVLLLTLLVTVGLLAWLICWRRRRSRKSGRLGEQQARAMNVQAWTLHGAGIPNNATLVSRNSSSAQYDDAPPPYQGKTDATPPYPSIPLRALSRDENDPSRPPQYTEHNGTRAEVV</sequence>
<feature type="compositionally biased region" description="Polar residues" evidence="5">
    <location>
        <begin position="405"/>
        <end position="416"/>
    </location>
</feature>
<dbReference type="PROSITE" id="PS51891">
    <property type="entry name" value="CENP_V_GFA"/>
    <property type="match status" value="1"/>
</dbReference>
<protein>
    <submittedName>
        <fullName evidence="8">Glutathione-dependent formaldehyde-activating</fullName>
    </submittedName>
</protein>
<evidence type="ECO:0000313" key="8">
    <source>
        <dbReference type="EMBL" id="RMZ74439.1"/>
    </source>
</evidence>
<dbReference type="PANTHER" id="PTHR33337">
    <property type="entry name" value="GFA DOMAIN-CONTAINING PROTEIN"/>
    <property type="match status" value="1"/>
</dbReference>
<feature type="region of interest" description="Disordered" evidence="5">
    <location>
        <begin position="405"/>
        <end position="466"/>
    </location>
</feature>
<dbReference type="EMBL" id="KE747844">
    <property type="protein sequence ID" value="RMZ74439.1"/>
    <property type="molecule type" value="Genomic_DNA"/>
</dbReference>
<dbReference type="AlphaFoldDB" id="A0A3M7MJA1"/>
<keyword evidence="4" id="KW-0456">Lyase</keyword>
<reference evidence="8 9" key="1">
    <citation type="journal article" date="2014" name="PLoS ONE">
        <title>De novo Genome Assembly of the Fungal Plant Pathogen Pyrenophora semeniperda.</title>
        <authorList>
            <person name="Soliai M.M."/>
            <person name="Meyer S.E."/>
            <person name="Udall J.A."/>
            <person name="Elzinga D.E."/>
            <person name="Hermansen R.A."/>
            <person name="Bodily P.M."/>
            <person name="Hart A.A."/>
            <person name="Coleman C.E."/>
        </authorList>
    </citation>
    <scope>NUCLEOTIDE SEQUENCE [LARGE SCALE GENOMIC DNA]</scope>
    <source>
        <strain evidence="8 9">CCB06</strain>
        <tissue evidence="8">Mycelium</tissue>
    </source>
</reference>
<gene>
    <name evidence="8" type="ORF">GMOD_00003479</name>
</gene>
<dbReference type="Proteomes" id="UP000265663">
    <property type="component" value="Unassembled WGS sequence"/>
</dbReference>
<evidence type="ECO:0000313" key="9">
    <source>
        <dbReference type="Proteomes" id="UP000265663"/>
    </source>
</evidence>
<dbReference type="GO" id="GO:0016846">
    <property type="term" value="F:carbon-sulfur lyase activity"/>
    <property type="evidence" value="ECO:0007669"/>
    <property type="project" value="InterPro"/>
</dbReference>
<dbReference type="InterPro" id="IPR011057">
    <property type="entry name" value="Mss4-like_sf"/>
</dbReference>
<dbReference type="SUPFAM" id="SSF51316">
    <property type="entry name" value="Mss4-like"/>
    <property type="match status" value="1"/>
</dbReference>
<accession>A0A3M7MJA1</accession>
<name>A0A3M7MJA1_9PLEO</name>
<keyword evidence="2" id="KW-0479">Metal-binding</keyword>
<dbReference type="InterPro" id="IPR006913">
    <property type="entry name" value="CENP-V/GFA"/>
</dbReference>
<evidence type="ECO:0000259" key="7">
    <source>
        <dbReference type="PROSITE" id="PS51891"/>
    </source>
</evidence>
<evidence type="ECO:0000256" key="5">
    <source>
        <dbReference type="SAM" id="MobiDB-lite"/>
    </source>
</evidence>